<comment type="caution">
    <text evidence="1">The sequence shown here is derived from an EMBL/GenBank/DDBJ whole genome shotgun (WGS) entry which is preliminary data.</text>
</comment>
<evidence type="ECO:0008006" key="2">
    <source>
        <dbReference type="Google" id="ProtNLM"/>
    </source>
</evidence>
<name>X1EGD2_9ZZZZ</name>
<gene>
    <name evidence="1" type="ORF">S03H2_17520</name>
</gene>
<dbReference type="Gene3D" id="3.40.50.280">
    <property type="entry name" value="Cobalamin-binding domain"/>
    <property type="match status" value="1"/>
</dbReference>
<proteinExistence type="predicted"/>
<dbReference type="EMBL" id="BARU01009044">
    <property type="protein sequence ID" value="GAH32366.1"/>
    <property type="molecule type" value="Genomic_DNA"/>
</dbReference>
<dbReference type="SUPFAM" id="SSF52242">
    <property type="entry name" value="Cobalamin (vitamin B12)-binding domain"/>
    <property type="match status" value="1"/>
</dbReference>
<evidence type="ECO:0000313" key="1">
    <source>
        <dbReference type="EMBL" id="GAH32366.1"/>
    </source>
</evidence>
<organism evidence="1">
    <name type="scientific">marine sediment metagenome</name>
    <dbReference type="NCBI Taxonomy" id="412755"/>
    <lineage>
        <taxon>unclassified sequences</taxon>
        <taxon>metagenomes</taxon>
        <taxon>ecological metagenomes</taxon>
    </lineage>
</organism>
<dbReference type="GO" id="GO:0046872">
    <property type="term" value="F:metal ion binding"/>
    <property type="evidence" value="ECO:0007669"/>
    <property type="project" value="InterPro"/>
</dbReference>
<dbReference type="GO" id="GO:0031419">
    <property type="term" value="F:cobalamin binding"/>
    <property type="evidence" value="ECO:0007669"/>
    <property type="project" value="InterPro"/>
</dbReference>
<dbReference type="AlphaFoldDB" id="X1EGD2"/>
<dbReference type="InterPro" id="IPR036724">
    <property type="entry name" value="Cobalamin-bd_sf"/>
</dbReference>
<protein>
    <recommendedName>
        <fullName evidence="2">B12-binding domain-containing protein</fullName>
    </recommendedName>
</protein>
<accession>X1EGD2</accession>
<reference evidence="1" key="1">
    <citation type="journal article" date="2014" name="Front. Microbiol.">
        <title>High frequency of phylogenetically diverse reductive dehalogenase-homologous genes in deep subseafloor sedimentary metagenomes.</title>
        <authorList>
            <person name="Kawai M."/>
            <person name="Futagami T."/>
            <person name="Toyoda A."/>
            <person name="Takaki Y."/>
            <person name="Nishi S."/>
            <person name="Hori S."/>
            <person name="Arai W."/>
            <person name="Tsubouchi T."/>
            <person name="Morono Y."/>
            <person name="Uchiyama I."/>
            <person name="Ito T."/>
            <person name="Fujiyama A."/>
            <person name="Inagaki F."/>
            <person name="Takami H."/>
        </authorList>
    </citation>
    <scope>NUCLEOTIDE SEQUENCE</scope>
    <source>
        <strain evidence="1">Expedition CK06-06</strain>
    </source>
</reference>
<sequence>MVGQKRLIDDLKQRNIREKYKVLIGGAPVSRKWVEEIGADGSAENAVSAVKRAERVASLILFFFHPLCSSSLRLL</sequence>